<gene>
    <name evidence="1" type="ORF">NQ314_006810</name>
</gene>
<reference evidence="1" key="1">
    <citation type="journal article" date="2023" name="Insect Mol. Biol.">
        <title>Genome sequencing provides insights into the evolution of gene families encoding plant cell wall-degrading enzymes in longhorned beetles.</title>
        <authorList>
            <person name="Shin N.R."/>
            <person name="Okamura Y."/>
            <person name="Kirsch R."/>
            <person name="Pauchet Y."/>
        </authorList>
    </citation>
    <scope>NUCLEOTIDE SEQUENCE</scope>
    <source>
        <strain evidence="1">RBIC_L_NR</strain>
    </source>
</reference>
<dbReference type="Proteomes" id="UP001162156">
    <property type="component" value="Unassembled WGS sequence"/>
</dbReference>
<name>A0AAV8YWP6_9CUCU</name>
<protein>
    <submittedName>
        <fullName evidence="1">Uncharacterized protein</fullName>
    </submittedName>
</protein>
<comment type="caution">
    <text evidence="1">The sequence shown here is derived from an EMBL/GenBank/DDBJ whole genome shotgun (WGS) entry which is preliminary data.</text>
</comment>
<accession>A0AAV8YWP6</accession>
<dbReference type="EMBL" id="JANEYF010001849">
    <property type="protein sequence ID" value="KAJ8955961.1"/>
    <property type="molecule type" value="Genomic_DNA"/>
</dbReference>
<sequence>MPLNLFTCDKTKSENIFSYFQTIFTPKYKDENEISKIYVGKHVYQKHVIIEEVDIVIRILQTEWYQLQNMVLYNHTIPFTIMISSRDLINSTFHALIESLQICDCSSQKERYIANTMKALNTYSSSVIPIIKLEDDILLKISTSSMKNVKCPIYQYFHSFLEIQYYLLAMDYILWST</sequence>
<dbReference type="AlphaFoldDB" id="A0AAV8YWP6"/>
<evidence type="ECO:0000313" key="1">
    <source>
        <dbReference type="EMBL" id="KAJ8955961.1"/>
    </source>
</evidence>
<evidence type="ECO:0000313" key="2">
    <source>
        <dbReference type="Proteomes" id="UP001162156"/>
    </source>
</evidence>
<proteinExistence type="predicted"/>
<keyword evidence="2" id="KW-1185">Reference proteome</keyword>
<organism evidence="1 2">
    <name type="scientific">Rhamnusium bicolor</name>
    <dbReference type="NCBI Taxonomy" id="1586634"/>
    <lineage>
        <taxon>Eukaryota</taxon>
        <taxon>Metazoa</taxon>
        <taxon>Ecdysozoa</taxon>
        <taxon>Arthropoda</taxon>
        <taxon>Hexapoda</taxon>
        <taxon>Insecta</taxon>
        <taxon>Pterygota</taxon>
        <taxon>Neoptera</taxon>
        <taxon>Endopterygota</taxon>
        <taxon>Coleoptera</taxon>
        <taxon>Polyphaga</taxon>
        <taxon>Cucujiformia</taxon>
        <taxon>Chrysomeloidea</taxon>
        <taxon>Cerambycidae</taxon>
        <taxon>Lepturinae</taxon>
        <taxon>Rhagiini</taxon>
        <taxon>Rhamnusium</taxon>
    </lineage>
</organism>